<proteinExistence type="predicted"/>
<dbReference type="OrthoDB" id="72033at2759"/>
<sequence length="1650" mass="180956">MEARIYTHRDYAYRVHRLLQAARMLSQSDEASFLLAVYSRNFGFDPVSKAILSYLLEGTIGYSPFISIQDFDDIALCINISQGTLSWYFPTQELLNRYRHIISGVLSSYVYIGFIDPLVSGAHSSKDVDGANDANLFEDPYFSLRIVGCRCHVSMTEAACTKGFASMVLEYDNSSNVLDVPLLAFLRDAFIPTDIPIDTLQLASPKSTRTGVQIRQDGVSKGSNSPNQSRCSVQCIVYSAIEGPALPGSDIRYREFLQSIPTITLKALPVDVLYRCLYHVDACSARVLYRSMQLLEVQCLECVNKAKDLVASAAPGTANLGQIVTTSISDPITAEFTNKRTHYLDICAAMRAASTADDFFSKTTTVKYYPLTLLAAKTAGDSTRTLACGGIIDMNIIHPLYPLQIRRSLIVEPPRTTLSDSKDIDGVPSSVVHTFYSIAGAVASQLPELVILLTEELGLGSKLYPKADDLTKAVESSLGTLKNKISGALTTSMQAEHFPVNATTLKQAINLTSNAIKISCEYYNIGMTKAMYGRVLYHVNIAIQVRLPYTSSQVLALTIVHGDTILTHPGGYYCMGSQLLASKNTVTRLHCSDKFVFRDLAMIPAKQHDMTNLACNMSLLHYVTINGRKFLLPTLAKTSFPCLLHFDSGFHLNIWLQNLGDCTISMTPNPKSQAFLSTKSMYADNIKDLFKYRPLLATIDAHMSLMLFTRILTPEERRSVSTSQEESTRLSASQLAGSSHENLSVYTENSLIDLSTVVGNSIMGGFATSIDMVARKLKTTVTTAIRLLFADSMLSSTDALGKLRNLSLLYNECYSSLGFVQLYKPADVTASYGLKMFKQERGGDFLLTEDDLPQSVVCREDLLQLIWSMAKFACKEADLPAELQNTAMSSESMKRLTHACIVNGLIDDSLPSSATEVDAKFSDSSNSTGTHGAHFYSSGSAIGPSGVYKARLSNIFQEGIQAMEAQDTLKIQASMGIHVADKIIAHTGSPLDCVDVVCLTKDYAPVSPVTTQSCVFDRNLKISSNNHVVIISGLTDLSNTFVALFSAALQSELNGSNSSINKIISRSLNDRAFLSDLLSILPNLTNTVIIGQINAEGNLSTLLETIGAFVMNNHVTTVRHASVSSSLTFNVHCATTEAGRYQLPFNTAFVPTWTKKVIVVTEPGTVPNKAVMSHFGIYSLSATELSLISSAADPSKAVMDAAKDVLLLDNLSTKLQILSDKNVYEVSKGSMFSKEPMVINSLTLPGNQITDVCSEIAGGILDDVLAYRCDLATHDRDLFALFSDRPSYLKLNSDGTSRQLHVSKYHIIHQIESSYTDTMLRRSLGGLRRIIATKQSIRASILPKIFTMLLEACDNNKTQGNIQIVLNFSNALFLELSTCNNVISVGRYNVDDYSSRRFFPSFSGKVTILSSEPGAIFEQPTLNRIFTTLIEEIFRELFVELAPTNLEIKSHGTSTDPLAIPEDLNTLSKESISWDLVKEYYNDEKLPPGWYYDGIKYISMDGERSSERPDKEELMRRFADELKAKTLRIKSSSKEGNPTTREIENDILKLNIRDDSEPESDADRDSTTMPFVANKAIPDAVDASGTEAPKPPRNPIGSIATALRDGSLQGTKGAVYTKTTLPVSRDAAILRPSGPRTPQVQKPKSKPGAN</sequence>
<dbReference type="Proteomes" id="UP000070089">
    <property type="component" value="Unassembled WGS sequence"/>
</dbReference>
<reference evidence="2 3" key="1">
    <citation type="journal article" date="2015" name="Mol. Biochem. Parasitol.">
        <title>Identification of polymorphic genes for use in assemblage B genotyping assays through comparative genomics of multiple assemblage B Giardia duodenalis isolates.</title>
        <authorList>
            <person name="Wielinga C."/>
            <person name="Thompson R.C."/>
            <person name="Monis P."/>
            <person name="Ryan U."/>
        </authorList>
    </citation>
    <scope>NUCLEOTIDE SEQUENCE [LARGE SCALE GENOMIC DNA]</scope>
    <source>
        <strain evidence="2 3">BAH15c1</strain>
    </source>
</reference>
<feature type="region of interest" description="Disordered" evidence="1">
    <location>
        <begin position="1530"/>
        <end position="1650"/>
    </location>
</feature>
<comment type="caution">
    <text evidence="2">The sequence shown here is derived from an EMBL/GenBank/DDBJ whole genome shotgun (WGS) entry which is preliminary data.</text>
</comment>
<evidence type="ECO:0000313" key="2">
    <source>
        <dbReference type="EMBL" id="KWX14808.1"/>
    </source>
</evidence>
<protein>
    <submittedName>
        <fullName evidence="2">Uncharacterized protein</fullName>
    </submittedName>
</protein>
<feature type="compositionally biased region" description="Basic and acidic residues" evidence="1">
    <location>
        <begin position="1541"/>
        <end position="1566"/>
    </location>
</feature>
<evidence type="ECO:0000313" key="3">
    <source>
        <dbReference type="Proteomes" id="UP000070089"/>
    </source>
</evidence>
<dbReference type="EMBL" id="JXTI01000022">
    <property type="protein sequence ID" value="KWX14808.1"/>
    <property type="molecule type" value="Genomic_DNA"/>
</dbReference>
<name>A0A132NXK6_GIAIN</name>
<organism evidence="2 3">
    <name type="scientific">Giardia duodenalis assemblage B</name>
    <dbReference type="NCBI Taxonomy" id="1394984"/>
    <lineage>
        <taxon>Eukaryota</taxon>
        <taxon>Metamonada</taxon>
        <taxon>Diplomonadida</taxon>
        <taxon>Hexamitidae</taxon>
        <taxon>Giardiinae</taxon>
        <taxon>Giardia</taxon>
    </lineage>
</organism>
<dbReference type="VEuPathDB" id="GiardiaDB:QR46_1169"/>
<evidence type="ECO:0000256" key="1">
    <source>
        <dbReference type="SAM" id="MobiDB-lite"/>
    </source>
</evidence>
<accession>A0A132NXK6</accession>
<gene>
    <name evidence="2" type="ORF">QR46_1169</name>
</gene>